<keyword evidence="7" id="KW-0326">Glycosidase</keyword>
<dbReference type="EMBL" id="JBHSNC010000051">
    <property type="protein sequence ID" value="MFC5531185.1"/>
    <property type="molecule type" value="Genomic_DNA"/>
</dbReference>
<evidence type="ECO:0000256" key="1">
    <source>
        <dbReference type="ARBA" id="ARBA00001412"/>
    </source>
</evidence>
<dbReference type="Pfam" id="PF08532">
    <property type="entry name" value="Glyco_hydro_42M"/>
    <property type="match status" value="1"/>
</dbReference>
<dbReference type="InterPro" id="IPR013529">
    <property type="entry name" value="Glyco_hydro_42_N"/>
</dbReference>
<dbReference type="PANTHER" id="PTHR36447">
    <property type="entry name" value="BETA-GALACTOSIDASE GANA"/>
    <property type="match status" value="1"/>
</dbReference>
<dbReference type="Gene3D" id="3.40.50.880">
    <property type="match status" value="1"/>
</dbReference>
<dbReference type="InterPro" id="IPR029062">
    <property type="entry name" value="Class_I_gatase-like"/>
</dbReference>
<evidence type="ECO:0000256" key="4">
    <source>
        <dbReference type="ARBA" id="ARBA00022723"/>
    </source>
</evidence>
<sequence length="536" mass="61778">MILGVAYYPEHEVPEQWPIDYRKLADAGIKQIRIAEFAWAVLEPRDGVYQWEWLDRAIELAADFGLEVVLCTPTACPPIWLVERHPDVLPVHHSGRTVGFGARQHRSYYSDNYIHYAMRIVRLMAERYGAHPNVVAWQLDNEFGGETKYDFGDCAKKAFHRYLAEQYGSTEALNAAWGTTFWSQRYERFDQIPLPAPISSDVMMWPNPSLELAFARFSSDGMVRFARVQADILRESIGERPITTNAFMFRWGDSLNWAELFRTLDVVGMDIYTDRLHDVAFYSDACRSVLAKPFWMMEYGTGASELDRDMEVARARGCGRFFLFKAKPFPWGQEQGGGQPELLTLTGEPSDNYGVVRQYAERHSEEPELTMTEAARIGLYYHFESSWSYRISVSDRIAYPDYIVDTVYKSLFEAGKAVEVIFEPERITEQQLIVIPLHILYDAALERRLTDFVREGGRLIVTSDLFRKDEHNVFLRQVPELFGRVFGWHANNFIPDATRGRTGLLHEAEYGQGRAWVMARESTAEQWRELLAEACG</sequence>
<keyword evidence="5" id="KW-0378">Hydrolase</keyword>
<feature type="domain" description="Beta-galactosidase trimerisation" evidence="9">
    <location>
        <begin position="375"/>
        <end position="492"/>
    </location>
</feature>
<dbReference type="PANTHER" id="PTHR36447:SF2">
    <property type="entry name" value="BETA-GALACTOSIDASE YESZ"/>
    <property type="match status" value="1"/>
</dbReference>
<gene>
    <name evidence="10" type="ORF">ACFPQ4_17330</name>
</gene>
<keyword evidence="6" id="KW-0862">Zinc</keyword>
<comment type="similarity">
    <text evidence="2">Belongs to the glycosyl hydrolase 42 family.</text>
</comment>
<evidence type="ECO:0000259" key="8">
    <source>
        <dbReference type="Pfam" id="PF02449"/>
    </source>
</evidence>
<evidence type="ECO:0000259" key="9">
    <source>
        <dbReference type="Pfam" id="PF08532"/>
    </source>
</evidence>
<evidence type="ECO:0000256" key="5">
    <source>
        <dbReference type="ARBA" id="ARBA00022801"/>
    </source>
</evidence>
<dbReference type="SUPFAM" id="SSF52317">
    <property type="entry name" value="Class I glutamine amidotransferase-like"/>
    <property type="match status" value="1"/>
</dbReference>
<name>A0ABW0R215_9BACL</name>
<dbReference type="InterPro" id="IPR017853">
    <property type="entry name" value="GH"/>
</dbReference>
<evidence type="ECO:0000313" key="10">
    <source>
        <dbReference type="EMBL" id="MFC5531185.1"/>
    </source>
</evidence>
<dbReference type="EC" id="3.2.1.23" evidence="3"/>
<evidence type="ECO:0000256" key="2">
    <source>
        <dbReference type="ARBA" id="ARBA00005940"/>
    </source>
</evidence>
<proteinExistence type="inferred from homology"/>
<protein>
    <recommendedName>
        <fullName evidence="3">beta-galactosidase</fullName>
        <ecNumber evidence="3">3.2.1.23</ecNumber>
    </recommendedName>
</protein>
<organism evidence="10 11">
    <name type="scientific">Cohnella yongneupensis</name>
    <dbReference type="NCBI Taxonomy" id="425006"/>
    <lineage>
        <taxon>Bacteria</taxon>
        <taxon>Bacillati</taxon>
        <taxon>Bacillota</taxon>
        <taxon>Bacilli</taxon>
        <taxon>Bacillales</taxon>
        <taxon>Paenibacillaceae</taxon>
        <taxon>Cohnella</taxon>
    </lineage>
</organism>
<accession>A0ABW0R215</accession>
<feature type="domain" description="Glycoside hydrolase family 42 N-terminal" evidence="8">
    <location>
        <begin position="7"/>
        <end position="317"/>
    </location>
</feature>
<dbReference type="Pfam" id="PF02449">
    <property type="entry name" value="Glyco_hydro_42"/>
    <property type="match status" value="1"/>
</dbReference>
<dbReference type="Proteomes" id="UP001596108">
    <property type="component" value="Unassembled WGS sequence"/>
</dbReference>
<evidence type="ECO:0000313" key="11">
    <source>
        <dbReference type="Proteomes" id="UP001596108"/>
    </source>
</evidence>
<evidence type="ECO:0000256" key="3">
    <source>
        <dbReference type="ARBA" id="ARBA00012756"/>
    </source>
</evidence>
<keyword evidence="4" id="KW-0479">Metal-binding</keyword>
<comment type="catalytic activity">
    <reaction evidence="1">
        <text>Hydrolysis of terminal non-reducing beta-D-galactose residues in beta-D-galactosides.</text>
        <dbReference type="EC" id="3.2.1.23"/>
    </reaction>
</comment>
<reference evidence="11" key="1">
    <citation type="journal article" date="2019" name="Int. J. Syst. Evol. Microbiol.">
        <title>The Global Catalogue of Microorganisms (GCM) 10K type strain sequencing project: providing services to taxonomists for standard genome sequencing and annotation.</title>
        <authorList>
            <consortium name="The Broad Institute Genomics Platform"/>
            <consortium name="The Broad Institute Genome Sequencing Center for Infectious Disease"/>
            <person name="Wu L."/>
            <person name="Ma J."/>
        </authorList>
    </citation>
    <scope>NUCLEOTIDE SEQUENCE [LARGE SCALE GENOMIC DNA]</scope>
    <source>
        <strain evidence="11">CGMCC 1.18578</strain>
    </source>
</reference>
<keyword evidence="11" id="KW-1185">Reference proteome</keyword>
<dbReference type="InterPro" id="IPR003476">
    <property type="entry name" value="Glyco_hydro_42"/>
</dbReference>
<dbReference type="CDD" id="cd03143">
    <property type="entry name" value="A4_beta-galactosidase_middle_domain"/>
    <property type="match status" value="1"/>
</dbReference>
<comment type="caution">
    <text evidence="10">The sequence shown here is derived from an EMBL/GenBank/DDBJ whole genome shotgun (WGS) entry which is preliminary data.</text>
</comment>
<dbReference type="SUPFAM" id="SSF51445">
    <property type="entry name" value="(Trans)glycosidases"/>
    <property type="match status" value="1"/>
</dbReference>
<dbReference type="Gene3D" id="3.20.20.80">
    <property type="entry name" value="Glycosidases"/>
    <property type="match status" value="1"/>
</dbReference>
<dbReference type="InterPro" id="IPR013738">
    <property type="entry name" value="Beta_galactosidase_Trimer"/>
</dbReference>
<evidence type="ECO:0000256" key="7">
    <source>
        <dbReference type="ARBA" id="ARBA00023295"/>
    </source>
</evidence>
<dbReference type="RefSeq" id="WP_378113128.1">
    <property type="nucleotide sequence ID" value="NZ_JBHSNC010000051.1"/>
</dbReference>
<evidence type="ECO:0000256" key="6">
    <source>
        <dbReference type="ARBA" id="ARBA00022833"/>
    </source>
</evidence>